<comment type="caution">
    <text evidence="1">The sequence shown here is derived from an EMBL/GenBank/DDBJ whole genome shotgun (WGS) entry which is preliminary data.</text>
</comment>
<organism evidence="1 2">
    <name type="scientific">Helicobacter turcicus</name>
    <dbReference type="NCBI Taxonomy" id="2867412"/>
    <lineage>
        <taxon>Bacteria</taxon>
        <taxon>Pseudomonadati</taxon>
        <taxon>Campylobacterota</taxon>
        <taxon>Epsilonproteobacteria</taxon>
        <taxon>Campylobacterales</taxon>
        <taxon>Helicobacteraceae</taxon>
        <taxon>Helicobacter</taxon>
    </lineage>
</organism>
<evidence type="ECO:0000313" key="1">
    <source>
        <dbReference type="EMBL" id="MBX7491227.1"/>
    </source>
</evidence>
<dbReference type="InterPro" id="IPR027417">
    <property type="entry name" value="P-loop_NTPase"/>
</dbReference>
<sequence length="781" mass="90752">MTLAGSALVGSALAGLYFGYKKKDPSVSISNCFLDKLAKPLYNLFIEYHSNALFLVDYIKEDHIICNTPYPKLYGIEILSHENIQKHIRAEKIKELIRDSKNSEEGFFYYVLLKQHKFQKQYIFSHNKIIIKSLANYFDVNLLSGIELVNVLYNCFLQNSFYIENKQLVQSLHIKKDSLESEPEFLSFKRLAKEAIANNYKSVDIFQAYKHLEIKESDILGLFNLNFQGCIWFFIDLSESHIKNHISRLLNYAKLVGDKKPFIELEQSYHNKEYDLALINAIAYLKEYDEEIIGQLGSSLKVSFLAKELMRSKHLQKNPIKFRDSEFDFLVKEDFLFNCIASIHKRDTQIADIYGIDKQGGFINYSFSSENDNPHIAIIAKPGSGKSVSKQKIMAQMIGLNFNNGECSNLGKNPFNVRIRSYDIGFSDKRFIDLIKSNPNNSVAHIESSFYGFSYNLVNLPNVENKELYEADLQFNLDLASIILESQNEKPLNINEVAHFKSIIKRVYENKEYQRYRIRDLKANTKEAYEKLIDLGYEDVAFLDSIKEGEFDYLKKPLLIDIVKFARKESANMQLKEEERKDIESLARKLDSIEKLNLFSNFDKIDIADVDVLSMDLNNFKESSLFTPIFLSIFQKTYLKDREFALKCKDENRAAPKLFYAIEEAKNYFRIPYFTTMFEKVALEARKYNVHLCFVVQNAEHIPLGILKNLDTRIFLLRPDKKLEVIQEAQEALKIPKNVEIGLLNTNKHELCVWYSSGVFNMKFEISQDEMKIFSTNPNEV</sequence>
<evidence type="ECO:0008006" key="3">
    <source>
        <dbReference type="Google" id="ProtNLM"/>
    </source>
</evidence>
<dbReference type="Gene3D" id="3.40.50.300">
    <property type="entry name" value="P-loop containing nucleotide triphosphate hydrolases"/>
    <property type="match status" value="1"/>
</dbReference>
<accession>A0ABS7JPA2</accession>
<reference evidence="1 2" key="1">
    <citation type="submission" date="2021-08" db="EMBL/GenBank/DDBJ databases">
        <title>Helicobacter spp. isolated from feces of Anatolian Ground Squirrel (Spermophilus xanthoprymnus) in Turkey.</title>
        <authorList>
            <person name="Aydin F."/>
            <person name="Abay S."/>
            <person name="Kayman T."/>
            <person name="Karakaya E."/>
            <person name="Saticioglu I.B."/>
        </authorList>
    </citation>
    <scope>NUCLEOTIDE SEQUENCE [LARGE SCALE GENOMIC DNA]</scope>
    <source>
        <strain evidence="1 2">Faydin-H70</strain>
    </source>
</reference>
<dbReference type="EMBL" id="JAIGYQ010000010">
    <property type="protein sequence ID" value="MBX7491227.1"/>
    <property type="molecule type" value="Genomic_DNA"/>
</dbReference>
<dbReference type="SUPFAM" id="SSF52540">
    <property type="entry name" value="P-loop containing nucleoside triphosphate hydrolases"/>
    <property type="match status" value="1"/>
</dbReference>
<dbReference type="Proteomes" id="UP000700059">
    <property type="component" value="Unassembled WGS sequence"/>
</dbReference>
<protein>
    <recommendedName>
        <fullName evidence="3">ATP-binding protein</fullName>
    </recommendedName>
</protein>
<gene>
    <name evidence="1" type="ORF">K4G57_07120</name>
</gene>
<evidence type="ECO:0000313" key="2">
    <source>
        <dbReference type="Proteomes" id="UP000700059"/>
    </source>
</evidence>
<dbReference type="PANTHER" id="PTHR30121:SF6">
    <property type="entry name" value="SLR6007 PROTEIN"/>
    <property type="match status" value="1"/>
</dbReference>
<dbReference type="PANTHER" id="PTHR30121">
    <property type="entry name" value="UNCHARACTERIZED PROTEIN YJGR-RELATED"/>
    <property type="match status" value="1"/>
</dbReference>
<proteinExistence type="predicted"/>
<dbReference type="RefSeq" id="WP_221532534.1">
    <property type="nucleotide sequence ID" value="NZ_JAIGYP010000010.1"/>
</dbReference>
<name>A0ABS7JPA2_9HELI</name>
<keyword evidence="2" id="KW-1185">Reference proteome</keyword>
<dbReference type="InterPro" id="IPR051162">
    <property type="entry name" value="T4SS_component"/>
</dbReference>